<proteinExistence type="predicted"/>
<keyword evidence="1" id="KW-0812">Transmembrane</keyword>
<dbReference type="OrthoDB" id="9781069at2"/>
<keyword evidence="1" id="KW-1133">Transmembrane helix</keyword>
<dbReference type="RefSeq" id="WP_120196175.1">
    <property type="nucleotide sequence ID" value="NZ_MCIA01000009.1"/>
</dbReference>
<dbReference type="Pfam" id="PF05857">
    <property type="entry name" value="TraX"/>
    <property type="match status" value="1"/>
</dbReference>
<keyword evidence="1" id="KW-0472">Membrane</keyword>
<feature type="transmembrane region" description="Helical" evidence="1">
    <location>
        <begin position="99"/>
        <end position="116"/>
    </location>
</feature>
<gene>
    <name evidence="2" type="ORF">BET01_16270</name>
</gene>
<feature type="transmembrane region" description="Helical" evidence="1">
    <location>
        <begin position="122"/>
        <end position="140"/>
    </location>
</feature>
<feature type="transmembrane region" description="Helical" evidence="1">
    <location>
        <begin position="12"/>
        <end position="35"/>
    </location>
</feature>
<comment type="caution">
    <text evidence="2">The sequence shown here is derived from an EMBL/GenBank/DDBJ whole genome shotgun (WGS) entry which is preliminary data.</text>
</comment>
<feature type="transmembrane region" description="Helical" evidence="1">
    <location>
        <begin position="152"/>
        <end position="182"/>
    </location>
</feature>
<dbReference type="AlphaFoldDB" id="A0A419T5T3"/>
<protein>
    <recommendedName>
        <fullName evidence="4">Conjugal transfer protein TraX</fullName>
    </recommendedName>
</protein>
<dbReference type="Proteomes" id="UP000284277">
    <property type="component" value="Unassembled WGS sequence"/>
</dbReference>
<accession>A0A419T5T3</accession>
<organism evidence="2 3">
    <name type="scientific">Lacrimispora algidixylanolytica</name>
    <dbReference type="NCBI Taxonomy" id="94868"/>
    <lineage>
        <taxon>Bacteria</taxon>
        <taxon>Bacillati</taxon>
        <taxon>Bacillota</taxon>
        <taxon>Clostridia</taxon>
        <taxon>Lachnospirales</taxon>
        <taxon>Lachnospiraceae</taxon>
        <taxon>Lacrimispora</taxon>
    </lineage>
</organism>
<feature type="transmembrane region" description="Helical" evidence="1">
    <location>
        <begin position="194"/>
        <end position="218"/>
    </location>
</feature>
<evidence type="ECO:0000313" key="3">
    <source>
        <dbReference type="Proteomes" id="UP000284277"/>
    </source>
</evidence>
<feature type="transmembrane region" description="Helical" evidence="1">
    <location>
        <begin position="230"/>
        <end position="250"/>
    </location>
</feature>
<keyword evidence="3" id="KW-1185">Reference proteome</keyword>
<evidence type="ECO:0000313" key="2">
    <source>
        <dbReference type="EMBL" id="RKD32796.1"/>
    </source>
</evidence>
<evidence type="ECO:0000256" key="1">
    <source>
        <dbReference type="SAM" id="Phobius"/>
    </source>
</evidence>
<feature type="transmembrane region" description="Helical" evidence="1">
    <location>
        <begin position="65"/>
        <end position="87"/>
    </location>
</feature>
<dbReference type="EMBL" id="MCIA01000009">
    <property type="protein sequence ID" value="RKD32796.1"/>
    <property type="molecule type" value="Genomic_DNA"/>
</dbReference>
<sequence>MQETTSPERKGFTGYTLKLIAIVTMFIDHIGAVVIENGILRNPNIDLTTTILGITQVRFWGYIDFALRTVGRLSFPIFCFLLVQGFVHTRNLKHYSMRLLIFALVSEVPFDLALSGEWFHPEYQNVLFTLLLGLWVLSAYKKAYGDPLKQALAIIAGCGAAVFLRCDYNIIGIALILIFYIYRDNHKIQSLLAGFLAALESAYCLGAGALSLFAIRNYNGERGKNCLSKLFYWFYPVHLLLLYILSLLILK</sequence>
<reference evidence="2 3" key="1">
    <citation type="submission" date="2016-08" db="EMBL/GenBank/DDBJ databases">
        <title>A new outlook on sporulation: Clostridium algidixylanolyticum.</title>
        <authorList>
            <person name="Poppleton D.I."/>
            <person name="Gribaldo S."/>
        </authorList>
    </citation>
    <scope>NUCLEOTIDE SEQUENCE [LARGE SCALE GENOMIC DNA]</scope>
    <source>
        <strain evidence="2 3">SPL73</strain>
    </source>
</reference>
<evidence type="ECO:0008006" key="4">
    <source>
        <dbReference type="Google" id="ProtNLM"/>
    </source>
</evidence>
<dbReference type="InterPro" id="IPR008875">
    <property type="entry name" value="TraX"/>
</dbReference>
<name>A0A419T5T3_9FIRM</name>